<dbReference type="AlphaFoldDB" id="A0ABC8BQD2"/>
<accession>A0ABC8BQD2</accession>
<reference evidence="2 3" key="1">
    <citation type="submission" date="2017-04" db="EMBL/GenBank/DDBJ databases">
        <title>The complete genome sequence of Streptomyces albolongus YIM 101047, the producer of novel bafilomycins and novel odoriferous sesquiterpenoids.</title>
        <authorList>
            <person name="Yin M."/>
            <person name="Jiang Y."/>
        </authorList>
    </citation>
    <scope>NUCLEOTIDE SEQUENCE [LARGE SCALE GENOMIC DNA]</scope>
    <source>
        <strain evidence="2 3">YIM 101047</strain>
    </source>
</reference>
<name>A0ABC8BQD2_9ACTN</name>
<evidence type="ECO:0000256" key="1">
    <source>
        <dbReference type="SAM" id="SignalP"/>
    </source>
</evidence>
<dbReference type="Proteomes" id="UP000192251">
    <property type="component" value="Chromosome"/>
</dbReference>
<evidence type="ECO:0000313" key="3">
    <source>
        <dbReference type="Proteomes" id="UP000192251"/>
    </source>
</evidence>
<keyword evidence="3" id="KW-1185">Reference proteome</keyword>
<keyword evidence="1" id="KW-0732">Signal</keyword>
<feature type="signal peptide" evidence="1">
    <location>
        <begin position="1"/>
        <end position="24"/>
    </location>
</feature>
<dbReference type="EMBL" id="CP020563">
    <property type="protein sequence ID" value="ARF72562.1"/>
    <property type="molecule type" value="Genomic_DNA"/>
</dbReference>
<dbReference type="KEGG" id="kab:B7C62_09975"/>
<gene>
    <name evidence="2" type="ORF">B7C62_09975</name>
</gene>
<evidence type="ECO:0000313" key="2">
    <source>
        <dbReference type="EMBL" id="ARF72562.1"/>
    </source>
</evidence>
<organism evidence="2 3">
    <name type="scientific">Kitasatospora albolonga</name>
    <dbReference type="NCBI Taxonomy" id="68173"/>
    <lineage>
        <taxon>Bacteria</taxon>
        <taxon>Bacillati</taxon>
        <taxon>Actinomycetota</taxon>
        <taxon>Actinomycetes</taxon>
        <taxon>Kitasatosporales</taxon>
        <taxon>Streptomycetaceae</taxon>
        <taxon>Kitasatospora</taxon>
    </lineage>
</organism>
<feature type="chain" id="PRO_5044846284" evidence="1">
    <location>
        <begin position="25"/>
        <end position="177"/>
    </location>
</feature>
<sequence length="177" mass="18719">MPGFSAVPVALALCAGLLAGPSAAPEPPADCRAGPADCYGLYTYGYSLGLHPFTGAHAVRAQLTDHFWLFPVSGGCAGRVRAGDRCELLGGNPVEVEHIGDDVLQIASLPGHQLGSGMHIRFSFSRTLGFHTLTVRAWQDRPTDCTGAAFCNTANSAFAWGTWWVLARTLRLSAYAA</sequence>
<dbReference type="RefSeq" id="WP_084746209.1">
    <property type="nucleotide sequence ID" value="NZ_CP020563.1"/>
</dbReference>
<proteinExistence type="predicted"/>
<protein>
    <submittedName>
        <fullName evidence="2">Uncharacterized protein</fullName>
    </submittedName>
</protein>